<feature type="compositionally biased region" description="Basic and acidic residues" evidence="1">
    <location>
        <begin position="315"/>
        <end position="336"/>
    </location>
</feature>
<dbReference type="Pfam" id="PF05661">
    <property type="entry name" value="DUF808"/>
    <property type="match status" value="1"/>
</dbReference>
<protein>
    <submittedName>
        <fullName evidence="3">Uncharacterized conserved protein</fullName>
    </submittedName>
</protein>
<feature type="transmembrane region" description="Helical" evidence="2">
    <location>
        <begin position="224"/>
        <end position="248"/>
    </location>
</feature>
<keyword evidence="2" id="KW-1133">Transmembrane helix</keyword>
<evidence type="ECO:0000313" key="3">
    <source>
        <dbReference type="EMBL" id="ACV06971.1"/>
    </source>
</evidence>
<feature type="transmembrane region" description="Helical" evidence="2">
    <location>
        <begin position="170"/>
        <end position="191"/>
    </location>
</feature>
<reference evidence="3 4" key="1">
    <citation type="journal article" date="2009" name="Stand. Genomic Sci.">
        <title>Complete genome sequence of Kytococcus sedentarius type strain (541).</title>
        <authorList>
            <person name="Sims D."/>
            <person name="Brettin T."/>
            <person name="Detter J.C."/>
            <person name="Han C."/>
            <person name="Lapidus A."/>
            <person name="Copeland A."/>
            <person name="Glavina Del Rio T."/>
            <person name="Nolan M."/>
            <person name="Chen F."/>
            <person name="Lucas S."/>
            <person name="Tice H."/>
            <person name="Cheng J.F."/>
            <person name="Bruce D."/>
            <person name="Goodwin L."/>
            <person name="Pitluck S."/>
            <person name="Ovchinnikova G."/>
            <person name="Pati A."/>
            <person name="Ivanova N."/>
            <person name="Mavrommatis K."/>
            <person name="Chen A."/>
            <person name="Palaniappan K."/>
            <person name="D'haeseleer P."/>
            <person name="Chain P."/>
            <person name="Bristow J."/>
            <person name="Eisen J.A."/>
            <person name="Markowitz V."/>
            <person name="Hugenholtz P."/>
            <person name="Schneider S."/>
            <person name="Goker M."/>
            <person name="Pukall R."/>
            <person name="Kyrpides N.C."/>
            <person name="Klenk H.P."/>
        </authorList>
    </citation>
    <scope>NUCLEOTIDE SEQUENCE [LARGE SCALE GENOMIC DNA]</scope>
    <source>
        <strain evidence="4">ATCC 14392 / DSM 20547 / JCM 11482 / CCUG 33030 / NBRC 15357 / NCTC 11040 / CCM 314 / 541</strain>
    </source>
</reference>
<dbReference type="HOGENOM" id="CLU_059391_0_0_11"/>
<proteinExistence type="predicted"/>
<evidence type="ECO:0000256" key="1">
    <source>
        <dbReference type="SAM" id="MobiDB-lite"/>
    </source>
</evidence>
<dbReference type="eggNOG" id="COG2354">
    <property type="taxonomic scope" value="Bacteria"/>
</dbReference>
<dbReference type="STRING" id="478801.Ksed_19730"/>
<feature type="region of interest" description="Disordered" evidence="1">
    <location>
        <begin position="315"/>
        <end position="366"/>
    </location>
</feature>
<dbReference type="GO" id="GO:0005886">
    <property type="term" value="C:plasma membrane"/>
    <property type="evidence" value="ECO:0007669"/>
    <property type="project" value="TreeGrafter"/>
</dbReference>
<accession>C7NKD3</accession>
<dbReference type="Proteomes" id="UP000006666">
    <property type="component" value="Chromosome"/>
</dbReference>
<dbReference type="AlphaFoldDB" id="C7NKD3"/>
<dbReference type="PANTHER" id="PTHR30503:SF3">
    <property type="entry name" value="INNER MEMBRANE PROTEIN YEDI"/>
    <property type="match status" value="1"/>
</dbReference>
<keyword evidence="4" id="KW-1185">Reference proteome</keyword>
<evidence type="ECO:0000313" key="4">
    <source>
        <dbReference type="Proteomes" id="UP000006666"/>
    </source>
</evidence>
<keyword evidence="2" id="KW-0472">Membrane</keyword>
<evidence type="ECO:0000256" key="2">
    <source>
        <dbReference type="SAM" id="Phobius"/>
    </source>
</evidence>
<feature type="transmembrane region" description="Helical" evidence="2">
    <location>
        <begin position="276"/>
        <end position="301"/>
    </location>
</feature>
<keyword evidence="2" id="KW-0812">Transmembrane</keyword>
<sequence>MAGGLAALLDDIAAMARLAAASVDDVAAGAAKASTKAAGVVVDDAAVTPQYLEGAEPNRELPMIWRIAKGSLRNKAIIVPVLLLLSQFAPWILTPLLMLGGTYLCFEGAEKVWEKISGHGDDGKAADERSEQDEEQVVKSAITTDFVLSCEILVISLNEVTDQSLLSRGLILVVVALLMTVVVYGAVALIVKMDDVGLHLAKKNDEGSAGHKLGRGMVKAMPTVLDIIGFVGMLAMLWVGGHIIMVGIDEYGLSAPYDLAHHLADMVAGTPVIGGLLAWLADTLVAMALGLVWGAIIVAVLHVLPFGPFAHEVEHGKHGSGYRRDEKAKDAGREPAHAAAGTGTGTGTQLTDDEASADGATRAPQG</sequence>
<dbReference type="PANTHER" id="PTHR30503">
    <property type="entry name" value="INNER MEMBRANE PROTEIN YEDI"/>
    <property type="match status" value="1"/>
</dbReference>
<dbReference type="RefSeq" id="WP_015779911.1">
    <property type="nucleotide sequence ID" value="NC_013169.1"/>
</dbReference>
<gene>
    <name evidence="3" type="ordered locus">Ksed_19730</name>
</gene>
<dbReference type="PIRSF" id="PIRSF016660">
    <property type="entry name" value="YedI"/>
    <property type="match status" value="1"/>
</dbReference>
<dbReference type="EMBL" id="CP001686">
    <property type="protein sequence ID" value="ACV06971.1"/>
    <property type="molecule type" value="Genomic_DNA"/>
</dbReference>
<name>C7NKD3_KYTSD</name>
<dbReference type="KEGG" id="kse:Ksed_19730"/>
<feature type="transmembrane region" description="Helical" evidence="2">
    <location>
        <begin position="76"/>
        <end position="93"/>
    </location>
</feature>
<dbReference type="InterPro" id="IPR008526">
    <property type="entry name" value="YedI"/>
</dbReference>
<organism evidence="3 4">
    <name type="scientific">Kytococcus sedentarius (strain ATCC 14392 / DSM 20547 / JCM 11482 / CCUG 33030 / NBRC 15357 / NCTC 11040 / CCM 314 / 541)</name>
    <name type="common">Micrococcus sedentarius</name>
    <dbReference type="NCBI Taxonomy" id="478801"/>
    <lineage>
        <taxon>Bacteria</taxon>
        <taxon>Bacillati</taxon>
        <taxon>Actinomycetota</taxon>
        <taxon>Actinomycetes</taxon>
        <taxon>Micrococcales</taxon>
        <taxon>Kytococcaceae</taxon>
        <taxon>Kytococcus</taxon>
    </lineage>
</organism>